<dbReference type="EMBL" id="JAZDWU010000008">
    <property type="protein sequence ID" value="KAK9995141.1"/>
    <property type="molecule type" value="Genomic_DNA"/>
</dbReference>
<protein>
    <recommendedName>
        <fullName evidence="2">Reverse transcriptase domain-containing protein</fullName>
    </recommendedName>
</protein>
<sequence length="203" mass="22784">MRRVGFTKRWITLLMLCVKTVSYSILVKGEPKGLTYPSRAIRQGDPLSPFLFLLCMEGLNGLINKAADKGDIKGYALCRNNPRLTHLLFADDSLLFCRATIQECQHVLNILETYDHPRIEAQVVPGFEDMKVSALIDPATKKWDFNMLNGLFTTQEVELISSIPLCPNVVEDVVVWHFTPSGTYTMRSDAKHPLPGFEPGKTG</sequence>
<reference evidence="3 4" key="1">
    <citation type="submission" date="2024-01" db="EMBL/GenBank/DDBJ databases">
        <title>A telomere-to-telomere, gap-free genome of sweet tea (Lithocarpus litseifolius).</title>
        <authorList>
            <person name="Zhou J."/>
        </authorList>
    </citation>
    <scope>NUCLEOTIDE SEQUENCE [LARGE SCALE GENOMIC DNA]</scope>
    <source>
        <strain evidence="3">Zhou-2022a</strain>
        <tissue evidence="3">Leaf</tissue>
    </source>
</reference>
<keyword evidence="4" id="KW-1185">Reference proteome</keyword>
<dbReference type="InterPro" id="IPR052343">
    <property type="entry name" value="Retrotransposon-Effector_Assoc"/>
</dbReference>
<evidence type="ECO:0000259" key="2">
    <source>
        <dbReference type="Pfam" id="PF00078"/>
    </source>
</evidence>
<keyword evidence="1" id="KW-0732">Signal</keyword>
<evidence type="ECO:0000313" key="3">
    <source>
        <dbReference type="EMBL" id="KAK9995141.1"/>
    </source>
</evidence>
<dbReference type="AlphaFoldDB" id="A0AAW2CBI1"/>
<dbReference type="PANTHER" id="PTHR46890:SF48">
    <property type="entry name" value="RNA-DIRECTED DNA POLYMERASE"/>
    <property type="match status" value="1"/>
</dbReference>
<gene>
    <name evidence="3" type="ORF">SO802_024844</name>
</gene>
<dbReference type="PANTHER" id="PTHR46890">
    <property type="entry name" value="NON-LTR RETROLELEMENT REVERSE TRANSCRIPTASE-LIKE PROTEIN-RELATED"/>
    <property type="match status" value="1"/>
</dbReference>
<dbReference type="Pfam" id="PF00078">
    <property type="entry name" value="RVT_1"/>
    <property type="match status" value="1"/>
</dbReference>
<name>A0AAW2CBI1_9ROSI</name>
<evidence type="ECO:0000256" key="1">
    <source>
        <dbReference type="SAM" id="SignalP"/>
    </source>
</evidence>
<feature type="signal peptide" evidence="1">
    <location>
        <begin position="1"/>
        <end position="22"/>
    </location>
</feature>
<evidence type="ECO:0000313" key="4">
    <source>
        <dbReference type="Proteomes" id="UP001459277"/>
    </source>
</evidence>
<feature type="chain" id="PRO_5043901269" description="Reverse transcriptase domain-containing protein" evidence="1">
    <location>
        <begin position="23"/>
        <end position="203"/>
    </location>
</feature>
<organism evidence="3 4">
    <name type="scientific">Lithocarpus litseifolius</name>
    <dbReference type="NCBI Taxonomy" id="425828"/>
    <lineage>
        <taxon>Eukaryota</taxon>
        <taxon>Viridiplantae</taxon>
        <taxon>Streptophyta</taxon>
        <taxon>Embryophyta</taxon>
        <taxon>Tracheophyta</taxon>
        <taxon>Spermatophyta</taxon>
        <taxon>Magnoliopsida</taxon>
        <taxon>eudicotyledons</taxon>
        <taxon>Gunneridae</taxon>
        <taxon>Pentapetalae</taxon>
        <taxon>rosids</taxon>
        <taxon>fabids</taxon>
        <taxon>Fagales</taxon>
        <taxon>Fagaceae</taxon>
        <taxon>Lithocarpus</taxon>
    </lineage>
</organism>
<accession>A0AAW2CBI1</accession>
<proteinExistence type="predicted"/>
<dbReference type="InterPro" id="IPR000477">
    <property type="entry name" value="RT_dom"/>
</dbReference>
<feature type="domain" description="Reverse transcriptase" evidence="2">
    <location>
        <begin position="10"/>
        <end position="113"/>
    </location>
</feature>
<comment type="caution">
    <text evidence="3">The sequence shown here is derived from an EMBL/GenBank/DDBJ whole genome shotgun (WGS) entry which is preliminary data.</text>
</comment>
<dbReference type="Proteomes" id="UP001459277">
    <property type="component" value="Unassembled WGS sequence"/>
</dbReference>